<evidence type="ECO:0000313" key="5">
    <source>
        <dbReference type="Proteomes" id="UP001304298"/>
    </source>
</evidence>
<dbReference type="Proteomes" id="UP001304298">
    <property type="component" value="Unassembled WGS sequence"/>
</dbReference>
<dbReference type="InterPro" id="IPR036291">
    <property type="entry name" value="NAD(P)-bd_dom_sf"/>
</dbReference>
<evidence type="ECO:0000259" key="3">
    <source>
        <dbReference type="SMART" id="SM00822"/>
    </source>
</evidence>
<comment type="similarity">
    <text evidence="1">Belongs to the short-chain dehydrogenases/reductases (SDR) family.</text>
</comment>
<dbReference type="SMART" id="SM00822">
    <property type="entry name" value="PKS_KR"/>
    <property type="match status" value="1"/>
</dbReference>
<dbReference type="PRINTS" id="PR00081">
    <property type="entry name" value="GDHRDH"/>
</dbReference>
<evidence type="ECO:0000256" key="1">
    <source>
        <dbReference type="ARBA" id="ARBA00006484"/>
    </source>
</evidence>
<proteinExistence type="inferred from homology"/>
<dbReference type="PANTHER" id="PTHR43477:SF1">
    <property type="entry name" value="DIHYDROANTICAPSIN 7-DEHYDROGENASE"/>
    <property type="match status" value="1"/>
</dbReference>
<reference evidence="4 5" key="1">
    <citation type="submission" date="2023-12" db="EMBL/GenBank/DDBJ databases">
        <title>Amycolatopsis sp. V23-08.</title>
        <authorList>
            <person name="Somphong A."/>
        </authorList>
    </citation>
    <scope>NUCLEOTIDE SEQUENCE [LARGE SCALE GENOMIC DNA]</scope>
    <source>
        <strain evidence="4 5">V23-08</strain>
    </source>
</reference>
<dbReference type="InterPro" id="IPR057326">
    <property type="entry name" value="KR_dom"/>
</dbReference>
<protein>
    <submittedName>
        <fullName evidence="4">SDR family oxidoreductase</fullName>
        <ecNumber evidence="4">1.-.-.-</ecNumber>
    </submittedName>
</protein>
<dbReference type="EMBL" id="JAYFSI010000022">
    <property type="protein sequence ID" value="MEA5367341.1"/>
    <property type="molecule type" value="Genomic_DNA"/>
</dbReference>
<dbReference type="PANTHER" id="PTHR43477">
    <property type="entry name" value="DIHYDROANTICAPSIN 7-DEHYDROGENASE"/>
    <property type="match status" value="1"/>
</dbReference>
<organism evidence="4 5">
    <name type="scientific">Amycolatopsis heterodermiae</name>
    <dbReference type="NCBI Taxonomy" id="3110235"/>
    <lineage>
        <taxon>Bacteria</taxon>
        <taxon>Bacillati</taxon>
        <taxon>Actinomycetota</taxon>
        <taxon>Actinomycetes</taxon>
        <taxon>Pseudonocardiales</taxon>
        <taxon>Pseudonocardiaceae</taxon>
        <taxon>Amycolatopsis</taxon>
    </lineage>
</organism>
<dbReference type="CDD" id="cd05233">
    <property type="entry name" value="SDR_c"/>
    <property type="match status" value="1"/>
</dbReference>
<sequence>MGTLTGRTALITGGSEGIGLAIADAFAREGADLVLLARDPGKLGTVAAGLRTHGAQVTTVSADLTDPAAVDGLPDGLAADILVNNAGVTHLKPLAETTSADFDTMVRVNLGVSFQLVRRLLPSLVAARGSVVNISSYWGTKMVAGRPASVYSATRGALNSFTQALASELGPDGVRVNAIVPGSVRTPAFERRFLGPMTGEQRADYDGYVRNAYPAGRIGRPEDVAAAALYLAAPENTWVTGSILTVDGGFSVR</sequence>
<dbReference type="InterPro" id="IPR051122">
    <property type="entry name" value="SDR_DHRS6-like"/>
</dbReference>
<keyword evidence="2 4" id="KW-0560">Oxidoreductase</keyword>
<dbReference type="GO" id="GO:0016491">
    <property type="term" value="F:oxidoreductase activity"/>
    <property type="evidence" value="ECO:0007669"/>
    <property type="project" value="UniProtKB-KW"/>
</dbReference>
<dbReference type="PRINTS" id="PR00080">
    <property type="entry name" value="SDRFAMILY"/>
</dbReference>
<dbReference type="EC" id="1.-.-.-" evidence="4"/>
<feature type="domain" description="Ketoreductase" evidence="3">
    <location>
        <begin position="7"/>
        <end position="182"/>
    </location>
</feature>
<dbReference type="Gene3D" id="3.40.50.720">
    <property type="entry name" value="NAD(P)-binding Rossmann-like Domain"/>
    <property type="match status" value="1"/>
</dbReference>
<dbReference type="InterPro" id="IPR002347">
    <property type="entry name" value="SDR_fam"/>
</dbReference>
<name>A0ABU5RPM3_9PSEU</name>
<dbReference type="RefSeq" id="WP_323337263.1">
    <property type="nucleotide sequence ID" value="NZ_JAYFSI010000022.1"/>
</dbReference>
<keyword evidence="5" id="KW-1185">Reference proteome</keyword>
<gene>
    <name evidence="4" type="ORF">VA596_47975</name>
</gene>
<dbReference type="Pfam" id="PF13561">
    <property type="entry name" value="adh_short_C2"/>
    <property type="match status" value="1"/>
</dbReference>
<dbReference type="SUPFAM" id="SSF51735">
    <property type="entry name" value="NAD(P)-binding Rossmann-fold domains"/>
    <property type="match status" value="1"/>
</dbReference>
<comment type="caution">
    <text evidence="4">The sequence shown here is derived from an EMBL/GenBank/DDBJ whole genome shotgun (WGS) entry which is preliminary data.</text>
</comment>
<evidence type="ECO:0000313" key="4">
    <source>
        <dbReference type="EMBL" id="MEA5367341.1"/>
    </source>
</evidence>
<evidence type="ECO:0000256" key="2">
    <source>
        <dbReference type="ARBA" id="ARBA00023002"/>
    </source>
</evidence>
<accession>A0ABU5RPM3</accession>